<dbReference type="AlphaFoldDB" id="A0A4R8QE07"/>
<evidence type="ECO:0000313" key="7">
    <source>
        <dbReference type="Proteomes" id="UP000295083"/>
    </source>
</evidence>
<keyword evidence="2 6" id="KW-0378">Hydrolase</keyword>
<dbReference type="PANTHER" id="PTHR31308">
    <property type="match status" value="1"/>
</dbReference>
<feature type="domain" description="Glycoside hydrolase family 5 C-terminal" evidence="5">
    <location>
        <begin position="646"/>
        <end position="735"/>
    </location>
</feature>
<evidence type="ECO:0000256" key="3">
    <source>
        <dbReference type="ARBA" id="ARBA00023295"/>
    </source>
</evidence>
<sequence>MSPPRATSASHAANDLSDAALGGPIETKDGYFVDVHGRTITLHGLNISGASKLPTSPNGLFHLTDGFFEHRTVTFVGRPFPLEDAPLHFRRLQAWGLPLIRLLVTWESIGHAGPDPRTDLDLEYIDYLRKLIAMMPEYGIKCFVCAHQDVWSRFSGGSGAPGWTFEVAGLDVEAFTQTGAAYVHGQDELRRKSAPVNEKEPSGPFVWPSGYQKLAASTMATLFWAGDALAPKLKCQRRSENGEEESVSVQEFLQDALIEAFGKLADEVAGLEACIGFEPMNEPHRGLINLHGFDGWNYDTDLHIGHYPSLTQALALASGYAQEVDYYVKSWPFPTRVSHRSVVDPKGRSAWLSSKKPNHGLGECVWRAHGAWEWDETNKSPKVLQKSYFEVDHRPGREGTAIEWYRDFYAPFLRRFSERVSRSSSRQFCFIEPIPNEFMPPWVGKDAQETKAAQKQTYATNTVIDTKRPDNLVFAPHFYDLNVLFSKHHSWMSVNVQGLARGMFILKALYFGARALRKNYRLQLSNIIKYGKLSLGTHVPAVIGEVGIPFDIDGQEAFATGRYDKQRELMHALISAMEDNQVAFTLWNYNPDNRVEYGDGWNKEDFSVINGDAEEKPGVILQDIANEAHANDELYRGGRVLDVIIRPYAVKIAGRPLRSDWDPRTLRFEFEWSSQDLVGEKQSEKVRTTEVFIPKYHYEGGINVKVSDGDWSYDADLQTLYVRHKAEIYRHRVVVEIPNVGKRLLERVEQRRRRDPPGFPWSLVSPSVELALEELDIGLVLVMLLLPTLAIVLAVSAQRFQ</sequence>
<accession>A0A4R8QE07</accession>
<dbReference type="InterPro" id="IPR013780">
    <property type="entry name" value="Glyco_hydro_b"/>
</dbReference>
<dbReference type="GO" id="GO:1904462">
    <property type="term" value="P:ergosteryl 3-beta-D-glucoside catabolic process"/>
    <property type="evidence" value="ECO:0007669"/>
    <property type="project" value="TreeGrafter"/>
</dbReference>
<protein>
    <submittedName>
        <fullName evidence="6">Putative glycosyl hydrolase</fullName>
    </submittedName>
</protein>
<keyword evidence="3" id="KW-0326">Glycosidase</keyword>
<dbReference type="InterPro" id="IPR017853">
    <property type="entry name" value="GH"/>
</dbReference>
<keyword evidence="7" id="KW-1185">Reference proteome</keyword>
<feature type="transmembrane region" description="Helical" evidence="4">
    <location>
        <begin position="777"/>
        <end position="797"/>
    </location>
</feature>
<dbReference type="GO" id="GO:0050295">
    <property type="term" value="F:steryl-beta-glucosidase activity"/>
    <property type="evidence" value="ECO:0007669"/>
    <property type="project" value="TreeGrafter"/>
</dbReference>
<keyword evidence="4" id="KW-0812">Transmembrane</keyword>
<evidence type="ECO:0000256" key="2">
    <source>
        <dbReference type="ARBA" id="ARBA00022801"/>
    </source>
</evidence>
<reference evidence="6 7" key="1">
    <citation type="submission" date="2018-11" db="EMBL/GenBank/DDBJ databases">
        <title>Genome sequence and assembly of Colletotrichum spinosum.</title>
        <authorList>
            <person name="Gan P."/>
            <person name="Shirasu K."/>
        </authorList>
    </citation>
    <scope>NUCLEOTIDE SEQUENCE [LARGE SCALE GENOMIC DNA]</scope>
    <source>
        <strain evidence="6 7">CBS 515.97</strain>
    </source>
</reference>
<evidence type="ECO:0000259" key="5">
    <source>
        <dbReference type="Pfam" id="PF18564"/>
    </source>
</evidence>
<comment type="similarity">
    <text evidence="1">Belongs to the glycosyl hydrolase 5 (cellulase A) family.</text>
</comment>
<dbReference type="Proteomes" id="UP000295083">
    <property type="component" value="Unassembled WGS sequence"/>
</dbReference>
<evidence type="ECO:0000256" key="1">
    <source>
        <dbReference type="ARBA" id="ARBA00005641"/>
    </source>
</evidence>
<keyword evidence="4" id="KW-0472">Membrane</keyword>
<name>A0A4R8QE07_9PEZI</name>
<dbReference type="Pfam" id="PF18564">
    <property type="entry name" value="Glyco_hydro_5_C"/>
    <property type="match status" value="1"/>
</dbReference>
<dbReference type="PANTHER" id="PTHR31308:SF5">
    <property type="entry name" value="ERGOSTERYL-BETA-GLUCOSIDASE"/>
    <property type="match status" value="1"/>
</dbReference>
<evidence type="ECO:0000256" key="4">
    <source>
        <dbReference type="SAM" id="Phobius"/>
    </source>
</evidence>
<comment type="caution">
    <text evidence="6">The sequence shown here is derived from an EMBL/GenBank/DDBJ whole genome shotgun (WGS) entry which is preliminary data.</text>
</comment>
<dbReference type="Gene3D" id="2.60.40.1180">
    <property type="entry name" value="Golgi alpha-mannosidase II"/>
    <property type="match status" value="1"/>
</dbReference>
<dbReference type="InterPro" id="IPR052066">
    <property type="entry name" value="Glycosphingolipid_Hydrolases"/>
</dbReference>
<evidence type="ECO:0000313" key="6">
    <source>
        <dbReference type="EMBL" id="TDZ33585.1"/>
    </source>
</evidence>
<dbReference type="Gene3D" id="3.20.20.80">
    <property type="entry name" value="Glycosidases"/>
    <property type="match status" value="2"/>
</dbReference>
<dbReference type="InterPro" id="IPR041036">
    <property type="entry name" value="GH5_C"/>
</dbReference>
<dbReference type="SUPFAM" id="SSF51445">
    <property type="entry name" value="(Trans)glycosidases"/>
    <property type="match status" value="2"/>
</dbReference>
<dbReference type="EMBL" id="QAPG01000062">
    <property type="protein sequence ID" value="TDZ33585.1"/>
    <property type="molecule type" value="Genomic_DNA"/>
</dbReference>
<proteinExistence type="inferred from homology"/>
<organism evidence="6 7">
    <name type="scientific">Colletotrichum spinosum</name>
    <dbReference type="NCBI Taxonomy" id="1347390"/>
    <lineage>
        <taxon>Eukaryota</taxon>
        <taxon>Fungi</taxon>
        <taxon>Dikarya</taxon>
        <taxon>Ascomycota</taxon>
        <taxon>Pezizomycotina</taxon>
        <taxon>Sordariomycetes</taxon>
        <taxon>Hypocreomycetidae</taxon>
        <taxon>Glomerellales</taxon>
        <taxon>Glomerellaceae</taxon>
        <taxon>Colletotrichum</taxon>
        <taxon>Colletotrichum orbiculare species complex</taxon>
    </lineage>
</organism>
<gene>
    <name evidence="6" type="ORF">C8035_v011524</name>
</gene>
<keyword evidence="4" id="KW-1133">Transmembrane helix</keyword>